<dbReference type="Gene3D" id="1.10.10.10">
    <property type="entry name" value="Winged helix-like DNA-binding domain superfamily/Winged helix DNA-binding domain"/>
    <property type="match status" value="1"/>
</dbReference>
<dbReference type="SUPFAM" id="SSF46785">
    <property type="entry name" value="Winged helix' DNA-binding domain"/>
    <property type="match status" value="1"/>
</dbReference>
<dbReference type="SMART" id="SM00345">
    <property type="entry name" value="HTH_GNTR"/>
    <property type="match status" value="1"/>
</dbReference>
<dbReference type="Pfam" id="PF00155">
    <property type="entry name" value="Aminotran_1_2"/>
    <property type="match status" value="1"/>
</dbReference>
<dbReference type="InterPro" id="IPR000524">
    <property type="entry name" value="Tscrpt_reg_HTH_GntR"/>
</dbReference>
<dbReference type="Proteomes" id="UP001465153">
    <property type="component" value="Unassembled WGS sequence"/>
</dbReference>
<reference evidence="7 8" key="1">
    <citation type="submission" date="2024-04" db="EMBL/GenBank/DDBJ databases">
        <title>Draft genome sequence of Sessilibacter corallicola NBRC 116591.</title>
        <authorList>
            <person name="Miyakawa T."/>
            <person name="Kusuya Y."/>
            <person name="Miura T."/>
        </authorList>
    </citation>
    <scope>NUCLEOTIDE SEQUENCE [LARGE SCALE GENOMIC DNA]</scope>
    <source>
        <strain evidence="7 8">KU-00831-HH</strain>
    </source>
</reference>
<evidence type="ECO:0000256" key="3">
    <source>
        <dbReference type="ARBA" id="ARBA00023015"/>
    </source>
</evidence>
<gene>
    <name evidence="7" type="primary">mdrR2</name>
    <name evidence="7" type="ORF">NBRC116591_10100</name>
</gene>
<feature type="domain" description="HTH gntR-type" evidence="6">
    <location>
        <begin position="13"/>
        <end position="81"/>
    </location>
</feature>
<organism evidence="7 8">
    <name type="scientific">Sessilibacter corallicola</name>
    <dbReference type="NCBI Taxonomy" id="2904075"/>
    <lineage>
        <taxon>Bacteria</taxon>
        <taxon>Pseudomonadati</taxon>
        <taxon>Pseudomonadota</taxon>
        <taxon>Gammaproteobacteria</taxon>
        <taxon>Cellvibrionales</taxon>
        <taxon>Cellvibrionaceae</taxon>
        <taxon>Sessilibacter</taxon>
    </lineage>
</organism>
<keyword evidence="2" id="KW-0663">Pyridoxal phosphate</keyword>
<dbReference type="Pfam" id="PF00392">
    <property type="entry name" value="GntR"/>
    <property type="match status" value="1"/>
</dbReference>
<sequence length="462" mass="51492">MTIWNPDISQYDLPKYKALATAIDDAIVSGELKAGDKLPTHRRLADTLSVTVGTVTRAYAEAERKQLIESRVGSGTFVKTHSSGSDFELNHPSKDVIDLSFSFALVLNQTEELAEELKALSSDAKLLREILEYQTPGGILRHREAGIKWLEMTGVYSGNTDRIIITNGGQHGFHTATAALCQSGDTVISCGLTYPGFSVVTQQLGLRHIGIEWDNEGILPKALRLACSRFKPRVFYVNTRINNPTCEVMTEQRIDEIAEILREHQIWVIEDDVQGCLQNKSIPTFANRHPDITVYITSTSKALTGGLRIGYILPPPSIDRTIRHALKASCWMAAPMMAEITSRWIEKGLALSIIQTQQKAMKKRQQLVSRYLDQYHYNSAEHSYNVWLKLPESRNAQEFCQSLAAQNVLVKPSTAFAAGNFVPPQAVRFCLGGDTNRSDLEKALEIIKAELQQPGPEIDFCF</sequence>
<accession>A0ABQ0A6C4</accession>
<proteinExistence type="inferred from homology"/>
<dbReference type="CDD" id="cd00609">
    <property type="entry name" value="AAT_like"/>
    <property type="match status" value="1"/>
</dbReference>
<comment type="caution">
    <text evidence="7">The sequence shown here is derived from an EMBL/GenBank/DDBJ whole genome shotgun (WGS) entry which is preliminary data.</text>
</comment>
<dbReference type="InterPro" id="IPR015421">
    <property type="entry name" value="PyrdxlP-dep_Trfase_major"/>
</dbReference>
<name>A0ABQ0A6C4_9GAMM</name>
<dbReference type="InterPro" id="IPR036390">
    <property type="entry name" value="WH_DNA-bd_sf"/>
</dbReference>
<dbReference type="EMBL" id="BAABWN010000003">
    <property type="protein sequence ID" value="GAA6167200.1"/>
    <property type="molecule type" value="Genomic_DNA"/>
</dbReference>
<dbReference type="PANTHER" id="PTHR46577">
    <property type="entry name" value="HTH-TYPE TRANSCRIPTIONAL REGULATORY PROTEIN GABR"/>
    <property type="match status" value="1"/>
</dbReference>
<evidence type="ECO:0000259" key="6">
    <source>
        <dbReference type="PROSITE" id="PS50949"/>
    </source>
</evidence>
<dbReference type="InterPro" id="IPR004839">
    <property type="entry name" value="Aminotransferase_I/II_large"/>
</dbReference>
<dbReference type="PANTHER" id="PTHR46577:SF1">
    <property type="entry name" value="HTH-TYPE TRANSCRIPTIONAL REGULATORY PROTEIN GABR"/>
    <property type="match status" value="1"/>
</dbReference>
<dbReference type="SUPFAM" id="SSF53383">
    <property type="entry name" value="PLP-dependent transferases"/>
    <property type="match status" value="1"/>
</dbReference>
<keyword evidence="5" id="KW-0804">Transcription</keyword>
<keyword evidence="8" id="KW-1185">Reference proteome</keyword>
<protein>
    <submittedName>
        <fullName evidence="7">Transcriptional regulator MdrR2</fullName>
    </submittedName>
</protein>
<evidence type="ECO:0000256" key="1">
    <source>
        <dbReference type="ARBA" id="ARBA00005384"/>
    </source>
</evidence>
<dbReference type="InterPro" id="IPR051446">
    <property type="entry name" value="HTH_trans_reg/aminotransferase"/>
</dbReference>
<comment type="similarity">
    <text evidence="1">In the C-terminal section; belongs to the class-I pyridoxal-phosphate-dependent aminotransferase family.</text>
</comment>
<evidence type="ECO:0000313" key="8">
    <source>
        <dbReference type="Proteomes" id="UP001465153"/>
    </source>
</evidence>
<evidence type="ECO:0000256" key="2">
    <source>
        <dbReference type="ARBA" id="ARBA00022898"/>
    </source>
</evidence>
<evidence type="ECO:0000313" key="7">
    <source>
        <dbReference type="EMBL" id="GAA6167200.1"/>
    </source>
</evidence>
<evidence type="ECO:0000256" key="4">
    <source>
        <dbReference type="ARBA" id="ARBA00023125"/>
    </source>
</evidence>
<keyword evidence="3" id="KW-0805">Transcription regulation</keyword>
<dbReference type="PROSITE" id="PS50949">
    <property type="entry name" value="HTH_GNTR"/>
    <property type="match status" value="1"/>
</dbReference>
<dbReference type="InterPro" id="IPR015424">
    <property type="entry name" value="PyrdxlP-dep_Trfase"/>
</dbReference>
<dbReference type="CDD" id="cd07377">
    <property type="entry name" value="WHTH_GntR"/>
    <property type="match status" value="1"/>
</dbReference>
<evidence type="ECO:0000256" key="5">
    <source>
        <dbReference type="ARBA" id="ARBA00023163"/>
    </source>
</evidence>
<dbReference type="Gene3D" id="3.90.1150.10">
    <property type="entry name" value="Aspartate Aminotransferase, domain 1"/>
    <property type="match status" value="1"/>
</dbReference>
<keyword evidence="4" id="KW-0238">DNA-binding</keyword>
<dbReference type="RefSeq" id="WP_353301914.1">
    <property type="nucleotide sequence ID" value="NZ_BAABWN010000003.1"/>
</dbReference>
<dbReference type="InterPro" id="IPR015422">
    <property type="entry name" value="PyrdxlP-dep_Trfase_small"/>
</dbReference>
<dbReference type="Gene3D" id="3.40.640.10">
    <property type="entry name" value="Type I PLP-dependent aspartate aminotransferase-like (Major domain)"/>
    <property type="match status" value="1"/>
</dbReference>
<dbReference type="InterPro" id="IPR036388">
    <property type="entry name" value="WH-like_DNA-bd_sf"/>
</dbReference>